<dbReference type="WBParaSite" id="TREG1_70500.1">
    <property type="protein sequence ID" value="TREG1_70500.1"/>
    <property type="gene ID" value="TREG1_70500"/>
</dbReference>
<evidence type="ECO:0000256" key="4">
    <source>
        <dbReference type="ARBA" id="ARBA00029452"/>
    </source>
</evidence>
<dbReference type="GO" id="GO:0005814">
    <property type="term" value="C:centriole"/>
    <property type="evidence" value="ECO:0007669"/>
    <property type="project" value="UniProtKB-SubCell"/>
</dbReference>
<evidence type="ECO:0000259" key="5">
    <source>
        <dbReference type="Pfam" id="PF15503"/>
    </source>
</evidence>
<reference evidence="7" key="2">
    <citation type="submission" date="2023-11" db="UniProtKB">
        <authorList>
            <consortium name="WormBaseParasite"/>
        </authorList>
    </citation>
    <scope>IDENTIFICATION</scope>
</reference>
<feature type="domain" description="Protein phosphatase 1 regulatory subunit 35 C-terminal" evidence="5">
    <location>
        <begin position="38"/>
        <end position="129"/>
    </location>
</feature>
<dbReference type="AlphaFoldDB" id="A0AA85KDJ9"/>
<comment type="similarity">
    <text evidence="4">Belongs to the PPP1R35 family.</text>
</comment>
<evidence type="ECO:0000256" key="3">
    <source>
        <dbReference type="ARBA" id="ARBA00023212"/>
    </source>
</evidence>
<evidence type="ECO:0000256" key="2">
    <source>
        <dbReference type="ARBA" id="ARBA00022490"/>
    </source>
</evidence>
<keyword evidence="3" id="KW-0206">Cytoskeleton</keyword>
<accession>A0AA85KDJ9</accession>
<reference evidence="6" key="1">
    <citation type="submission" date="2022-06" db="EMBL/GenBank/DDBJ databases">
        <authorList>
            <person name="Berger JAMES D."/>
            <person name="Berger JAMES D."/>
        </authorList>
    </citation>
    <scope>NUCLEOTIDE SEQUENCE [LARGE SCALE GENOMIC DNA]</scope>
</reference>
<dbReference type="InterPro" id="IPR029135">
    <property type="entry name" value="PPP1R35_C"/>
</dbReference>
<dbReference type="Proteomes" id="UP000050795">
    <property type="component" value="Unassembled WGS sequence"/>
</dbReference>
<dbReference type="Pfam" id="PF15503">
    <property type="entry name" value="PPP1R35_C"/>
    <property type="match status" value="1"/>
</dbReference>
<evidence type="ECO:0000313" key="6">
    <source>
        <dbReference type="Proteomes" id="UP000050795"/>
    </source>
</evidence>
<sequence length="150" mass="17271">MPTDKIRLEAERIVNEACSTLPYGNDSVNPLILNPGLTVNIPEHEIQYTNLIDLSIDESEIVRLERQRIAAQRKKLEACRKQNAKDKVNEPEPDLLEFFDPNRHVYQSVNIQTKSLPNLLPTLRCAPDDCIQFLHENILCDHYASMLYDV</sequence>
<proteinExistence type="inferred from homology"/>
<keyword evidence="2" id="KW-0963">Cytoplasm</keyword>
<keyword evidence="6" id="KW-1185">Reference proteome</keyword>
<evidence type="ECO:0000256" key="1">
    <source>
        <dbReference type="ARBA" id="ARBA00004114"/>
    </source>
</evidence>
<protein>
    <recommendedName>
        <fullName evidence="5">Protein phosphatase 1 regulatory subunit 35 C-terminal domain-containing protein</fullName>
    </recommendedName>
</protein>
<organism evidence="6 7">
    <name type="scientific">Trichobilharzia regenti</name>
    <name type="common">Nasal bird schistosome</name>
    <dbReference type="NCBI Taxonomy" id="157069"/>
    <lineage>
        <taxon>Eukaryota</taxon>
        <taxon>Metazoa</taxon>
        <taxon>Spiralia</taxon>
        <taxon>Lophotrochozoa</taxon>
        <taxon>Platyhelminthes</taxon>
        <taxon>Trematoda</taxon>
        <taxon>Digenea</taxon>
        <taxon>Strigeidida</taxon>
        <taxon>Schistosomatoidea</taxon>
        <taxon>Schistosomatidae</taxon>
        <taxon>Trichobilharzia</taxon>
    </lineage>
</organism>
<name>A0AA85KDJ9_TRIRE</name>
<comment type="subcellular location">
    <subcellularLocation>
        <location evidence="1">Cytoplasm</location>
        <location evidence="1">Cytoskeleton</location>
        <location evidence="1">Microtubule organizing center</location>
        <location evidence="1">Centrosome</location>
        <location evidence="1">Centriole</location>
    </subcellularLocation>
</comment>
<evidence type="ECO:0000313" key="7">
    <source>
        <dbReference type="WBParaSite" id="TREG1_70500.1"/>
    </source>
</evidence>